<dbReference type="GO" id="GO:0006085">
    <property type="term" value="P:acetyl-CoA biosynthetic process"/>
    <property type="evidence" value="ECO:0007669"/>
    <property type="project" value="TreeGrafter"/>
</dbReference>
<sequence length="98" mass="10691">NTTCVIKYHLPQQVCEATWVGFVFVHREGNEPGDCNQITYKELLDQVCKCSNVLLSHGVGKGDRVAIYMPMITELVVAMLACARVGAVHSIVVSSRAA</sequence>
<dbReference type="GO" id="GO:0003987">
    <property type="term" value="F:acetate-CoA ligase activity"/>
    <property type="evidence" value="ECO:0007669"/>
    <property type="project" value="UniProtKB-EC"/>
</dbReference>
<reference evidence="3" key="2">
    <citation type="submission" date="2025-09" db="UniProtKB">
        <authorList>
            <consortium name="Ensembl"/>
        </authorList>
    </citation>
    <scope>IDENTIFICATION</scope>
</reference>
<protein>
    <recommendedName>
        <fullName evidence="1">acetate--CoA ligase</fullName>
        <ecNumber evidence="1">6.2.1.1</ecNumber>
    </recommendedName>
</protein>
<dbReference type="PANTHER" id="PTHR24095:SF244">
    <property type="entry name" value="ACETYL-COENZYME A SYNTHETASE"/>
    <property type="match status" value="1"/>
</dbReference>
<name>S4RKV6_PETMA</name>
<evidence type="ECO:0000256" key="1">
    <source>
        <dbReference type="ARBA" id="ARBA00013275"/>
    </source>
</evidence>
<dbReference type="Gene3D" id="3.40.50.12780">
    <property type="entry name" value="N-terminal domain of ligase-like"/>
    <property type="match status" value="1"/>
</dbReference>
<dbReference type="SUPFAM" id="SSF56801">
    <property type="entry name" value="Acetyl-CoA synthetase-like"/>
    <property type="match status" value="1"/>
</dbReference>
<dbReference type="STRING" id="7757.ENSPMAP00000005839"/>
<accession>S4RKV6</accession>
<feature type="domain" description="AMP-dependent synthetase/ligase" evidence="2">
    <location>
        <begin position="33"/>
        <end position="92"/>
    </location>
</feature>
<dbReference type="InterPro" id="IPR042099">
    <property type="entry name" value="ANL_N_sf"/>
</dbReference>
<dbReference type="EC" id="6.2.1.1" evidence="1"/>
<dbReference type="PANTHER" id="PTHR24095">
    <property type="entry name" value="ACETYL-COENZYME A SYNTHETASE"/>
    <property type="match status" value="1"/>
</dbReference>
<dbReference type="Pfam" id="PF00501">
    <property type="entry name" value="AMP-binding"/>
    <property type="match status" value="1"/>
</dbReference>
<organism evidence="3">
    <name type="scientific">Petromyzon marinus</name>
    <name type="common">Sea lamprey</name>
    <dbReference type="NCBI Taxonomy" id="7757"/>
    <lineage>
        <taxon>Eukaryota</taxon>
        <taxon>Metazoa</taxon>
        <taxon>Chordata</taxon>
        <taxon>Craniata</taxon>
        <taxon>Vertebrata</taxon>
        <taxon>Cyclostomata</taxon>
        <taxon>Hyperoartia</taxon>
        <taxon>Petromyzontiformes</taxon>
        <taxon>Petromyzontidae</taxon>
        <taxon>Petromyzon</taxon>
    </lineage>
</organism>
<reference evidence="3" key="1">
    <citation type="submission" date="2025-08" db="UniProtKB">
        <authorList>
            <consortium name="Ensembl"/>
        </authorList>
    </citation>
    <scope>IDENTIFICATION</scope>
</reference>
<dbReference type="InterPro" id="IPR000873">
    <property type="entry name" value="AMP-dep_synth/lig_dom"/>
</dbReference>
<dbReference type="HOGENOM" id="CLU_2338991_0_0_1"/>
<dbReference type="GeneTree" id="ENSGT00940000156358"/>
<proteinExistence type="predicted"/>
<dbReference type="Ensembl" id="ENSPMAT00000005866.1">
    <property type="protein sequence ID" value="ENSPMAP00000005839.1"/>
    <property type="gene ID" value="ENSPMAG00000005307.1"/>
</dbReference>
<dbReference type="AlphaFoldDB" id="S4RKV6"/>
<evidence type="ECO:0000313" key="3">
    <source>
        <dbReference type="Ensembl" id="ENSPMAP00000005839.1"/>
    </source>
</evidence>
<evidence type="ECO:0000259" key="2">
    <source>
        <dbReference type="Pfam" id="PF00501"/>
    </source>
</evidence>